<dbReference type="Gene3D" id="3.60.40.10">
    <property type="entry name" value="PPM-type phosphatase domain"/>
    <property type="match status" value="1"/>
</dbReference>
<dbReference type="InterPro" id="IPR003018">
    <property type="entry name" value="GAF"/>
</dbReference>
<evidence type="ECO:0000256" key="1">
    <source>
        <dbReference type="ARBA" id="ARBA00022801"/>
    </source>
</evidence>
<reference evidence="5" key="1">
    <citation type="journal article" date="2019" name="Int. J. Syst. Evol. Microbiol.">
        <title>The Global Catalogue of Microorganisms (GCM) 10K type strain sequencing project: providing services to taxonomists for standard genome sequencing and annotation.</title>
        <authorList>
            <consortium name="The Broad Institute Genomics Platform"/>
            <consortium name="The Broad Institute Genome Sequencing Center for Infectious Disease"/>
            <person name="Wu L."/>
            <person name="Ma J."/>
        </authorList>
    </citation>
    <scope>NUCLEOTIDE SEQUENCE [LARGE SCALE GENOMIC DNA]</scope>
    <source>
        <strain evidence="5">CGMCC 4.7178</strain>
    </source>
</reference>
<dbReference type="Gene3D" id="3.30.450.40">
    <property type="match status" value="1"/>
</dbReference>
<proteinExistence type="predicted"/>
<dbReference type="Proteomes" id="UP000631535">
    <property type="component" value="Unassembled WGS sequence"/>
</dbReference>
<protein>
    <submittedName>
        <fullName evidence="4">Magnesium or manganese-dependent protein phosphatase</fullName>
    </submittedName>
</protein>
<accession>A0ABQ2M9W6</accession>
<dbReference type="PANTHER" id="PTHR43156:SF2">
    <property type="entry name" value="STAGE II SPORULATION PROTEIN E"/>
    <property type="match status" value="1"/>
</dbReference>
<comment type="caution">
    <text evidence="4">The sequence shown here is derived from an EMBL/GenBank/DDBJ whole genome shotgun (WGS) entry which is preliminary data.</text>
</comment>
<gene>
    <name evidence="4" type="ORF">GCM10012287_24420</name>
</gene>
<feature type="domain" description="PPM-type phosphatase" evidence="3">
    <location>
        <begin position="357"/>
        <end position="606"/>
    </location>
</feature>
<keyword evidence="5" id="KW-1185">Reference proteome</keyword>
<dbReference type="InterPro" id="IPR036890">
    <property type="entry name" value="HATPase_C_sf"/>
</dbReference>
<feature type="compositionally biased region" description="Polar residues" evidence="2">
    <location>
        <begin position="44"/>
        <end position="55"/>
    </location>
</feature>
<dbReference type="CDD" id="cd16936">
    <property type="entry name" value="HATPase_RsbW-like"/>
    <property type="match status" value="1"/>
</dbReference>
<evidence type="ECO:0000259" key="3">
    <source>
        <dbReference type="SMART" id="SM00331"/>
    </source>
</evidence>
<dbReference type="SMART" id="SM00331">
    <property type="entry name" value="PP2C_SIG"/>
    <property type="match status" value="1"/>
</dbReference>
<evidence type="ECO:0000313" key="5">
    <source>
        <dbReference type="Proteomes" id="UP000631535"/>
    </source>
</evidence>
<keyword evidence="1" id="KW-0378">Hydrolase</keyword>
<dbReference type="InterPro" id="IPR029016">
    <property type="entry name" value="GAF-like_dom_sf"/>
</dbReference>
<dbReference type="Pfam" id="PF07228">
    <property type="entry name" value="SpoIIE"/>
    <property type="match status" value="1"/>
</dbReference>
<organism evidence="4 5">
    <name type="scientific">Streptomyces daqingensis</name>
    <dbReference type="NCBI Taxonomy" id="1472640"/>
    <lineage>
        <taxon>Bacteria</taxon>
        <taxon>Bacillati</taxon>
        <taxon>Actinomycetota</taxon>
        <taxon>Actinomycetes</taxon>
        <taxon>Kitasatosporales</taxon>
        <taxon>Streptomycetaceae</taxon>
        <taxon>Streptomyces</taxon>
    </lineage>
</organism>
<sequence>MRTEDVLRASRVGLWRWDSATGVSTLDQCAAELLGIPIRKASDTQSISVTGPGSDSESEPDAPPGTAAREGVGAFDDASQTVTLSETAIRSCIHVADYVDLMATATLALTEETLVEAKVRVVDKDGAVVRTVRSRMAPLGEGRTLALIGTVSEVPETSTEYLPSTENQQLQREAFLLNTGRALAEARTTAEVLRVAGSLAMPGFMPRTLAVFSLEGDQLSLVGNFGQRPVPEQLLPFIEVSVDAEYPAAEVVRTNRAVYVPSPQVYRQRYPRVWPDARRLGNRAWAFLPLNLSGRILGAWMVAFAEPVDFTTEDRALLTNVARMLAQAIARTSMHETELQLSAGLQRTMRPARRPAIEGMSLAARYVPAGGGLEVGGDWYDVIPLPSGRTALVIGDVQGHDVRAAGIMAQLRIALRAYSAEGHRPDAVLSRTSRFLAGLGRPEPGAGESEPSAEAAASADTRFATCLYMEADPLTGTLDIARAGHLDPALWLSDGTMLIRPTAGGLPLGVDPGSEYPTTRLVLEPGETLLVCTDGLIEAGGHTMESGWSRIREIAEEQADGPHAPEDLENFADALVSSATRPLPGEVPGPLSGRREDDIALLILALDPAYAVHRAAAAEGISRRTTLTVAQAEPERIGEARHQLQGMLFDWVNEDQIDASVLMLSEMLTNVLVHTDGDARVIAECSGTRGERLLRVEVADTSDALPHRRTPGELASSGRGLVMMEMLAGAWGVDPRGEGKCIWFEMHENAAAPDWS</sequence>
<evidence type="ECO:0000313" key="4">
    <source>
        <dbReference type="EMBL" id="GGO48736.1"/>
    </source>
</evidence>
<dbReference type="RefSeq" id="WP_189037138.1">
    <property type="nucleotide sequence ID" value="NZ_BMMP01000007.1"/>
</dbReference>
<dbReference type="SUPFAM" id="SSF81606">
    <property type="entry name" value="PP2C-like"/>
    <property type="match status" value="1"/>
</dbReference>
<dbReference type="InterPro" id="IPR003594">
    <property type="entry name" value="HATPase_dom"/>
</dbReference>
<dbReference type="EMBL" id="BMMP01000007">
    <property type="protein sequence ID" value="GGO48736.1"/>
    <property type="molecule type" value="Genomic_DNA"/>
</dbReference>
<dbReference type="Pfam" id="PF13581">
    <property type="entry name" value="HATPase_c_2"/>
    <property type="match status" value="1"/>
</dbReference>
<dbReference type="Pfam" id="PF13185">
    <property type="entry name" value="GAF_2"/>
    <property type="match status" value="1"/>
</dbReference>
<feature type="region of interest" description="Disordered" evidence="2">
    <location>
        <begin position="44"/>
        <end position="71"/>
    </location>
</feature>
<dbReference type="InterPro" id="IPR036457">
    <property type="entry name" value="PPM-type-like_dom_sf"/>
</dbReference>
<dbReference type="Gene3D" id="3.30.565.10">
    <property type="entry name" value="Histidine kinase-like ATPase, C-terminal domain"/>
    <property type="match status" value="1"/>
</dbReference>
<name>A0ABQ2M9W6_9ACTN</name>
<dbReference type="InterPro" id="IPR001932">
    <property type="entry name" value="PPM-type_phosphatase-like_dom"/>
</dbReference>
<dbReference type="SUPFAM" id="SSF55781">
    <property type="entry name" value="GAF domain-like"/>
    <property type="match status" value="1"/>
</dbReference>
<dbReference type="InterPro" id="IPR052016">
    <property type="entry name" value="Bact_Sigma-Reg"/>
</dbReference>
<dbReference type="PANTHER" id="PTHR43156">
    <property type="entry name" value="STAGE II SPORULATION PROTEIN E-RELATED"/>
    <property type="match status" value="1"/>
</dbReference>
<evidence type="ECO:0000256" key="2">
    <source>
        <dbReference type="SAM" id="MobiDB-lite"/>
    </source>
</evidence>